<evidence type="ECO:0000259" key="6">
    <source>
        <dbReference type="PROSITE" id="PS50287"/>
    </source>
</evidence>
<dbReference type="InterPro" id="IPR036772">
    <property type="entry name" value="SRCR-like_dom_sf"/>
</dbReference>
<dbReference type="PANTHER" id="PTHR47653:SF1">
    <property type="entry name" value="DELETED IN MALIGNANT BRAIN TUMORS 1 PROTEIN"/>
    <property type="match status" value="1"/>
</dbReference>
<reference evidence="8" key="1">
    <citation type="submission" date="2025-08" db="UniProtKB">
        <authorList>
            <consortium name="RefSeq"/>
        </authorList>
    </citation>
    <scope>IDENTIFICATION</scope>
    <source>
        <strain evidence="8">J_2021</strain>
        <tissue evidence="8">Erythrocytes</tissue>
    </source>
</reference>
<keyword evidence="7" id="KW-1185">Reference proteome</keyword>
<protein>
    <submittedName>
        <fullName evidence="8">Deleted in malignant brain tumors 1 protein-like</fullName>
    </submittedName>
</protein>
<feature type="disulfide bond" evidence="5">
    <location>
        <begin position="118"/>
        <end position="182"/>
    </location>
</feature>
<dbReference type="InterPro" id="IPR053243">
    <property type="entry name" value="SJ_maturation_regulator"/>
</dbReference>
<evidence type="ECO:0000256" key="5">
    <source>
        <dbReference type="PROSITE-ProRule" id="PRU00196"/>
    </source>
</evidence>
<keyword evidence="2" id="KW-0677">Repeat</keyword>
<name>A0A8J1LES1_XENLA</name>
<dbReference type="AlphaFoldDB" id="A0A8J1LES1"/>
<evidence type="ECO:0000256" key="1">
    <source>
        <dbReference type="ARBA" id="ARBA00022729"/>
    </source>
</evidence>
<sequence length="280" mass="31075">MERLEQGQTGPGTEKNRIIRVLVLGTEKIPIIRLLVLHLGLPPAVLWTPLYPHHRKKGLTKISNHQAFGSAAYQRTTVSSDAYWTTPTGPTSMRLVNGRNRCEGRVEIFYDGTWGTVCGDLWDMSDAQVVCRQLGCGFARSALAGATFGQGSGPIVLDDVQCRGHESFLWECPHNGLKRHNCGHSQDVAVVCLEHHQLFSAIGSTVQTPAFSTLYRNGMCLIEVFADYRHGYCSNAACFHLYPIKELIQDTVSRDEIQGSFSLVLTLLLGNTYFRGCAFR</sequence>
<dbReference type="Pfam" id="PF00530">
    <property type="entry name" value="SRCR"/>
    <property type="match status" value="1"/>
</dbReference>
<gene>
    <name evidence="8" type="primary">LOC121396373</name>
</gene>
<evidence type="ECO:0000256" key="4">
    <source>
        <dbReference type="ARBA" id="ARBA00023180"/>
    </source>
</evidence>
<organism evidence="7 8">
    <name type="scientific">Xenopus laevis</name>
    <name type="common">African clawed frog</name>
    <dbReference type="NCBI Taxonomy" id="8355"/>
    <lineage>
        <taxon>Eukaryota</taxon>
        <taxon>Metazoa</taxon>
        <taxon>Chordata</taxon>
        <taxon>Craniata</taxon>
        <taxon>Vertebrata</taxon>
        <taxon>Euteleostomi</taxon>
        <taxon>Amphibia</taxon>
        <taxon>Batrachia</taxon>
        <taxon>Anura</taxon>
        <taxon>Pipoidea</taxon>
        <taxon>Pipidae</taxon>
        <taxon>Xenopodinae</taxon>
        <taxon>Xenopus</taxon>
        <taxon>Xenopus</taxon>
    </lineage>
</organism>
<feature type="disulfide bond" evidence="5">
    <location>
        <begin position="131"/>
        <end position="192"/>
    </location>
</feature>
<keyword evidence="3 5" id="KW-1015">Disulfide bond</keyword>
<keyword evidence="4" id="KW-0325">Glycoprotein</keyword>
<feature type="disulfide bond" evidence="5">
    <location>
        <begin position="162"/>
        <end position="172"/>
    </location>
</feature>
<dbReference type="FunFam" id="3.10.250.10:FF:000003">
    <property type="entry name" value="Deleted in malignant brain tumors 1"/>
    <property type="match status" value="1"/>
</dbReference>
<dbReference type="GO" id="GO:0016020">
    <property type="term" value="C:membrane"/>
    <property type="evidence" value="ECO:0007669"/>
    <property type="project" value="InterPro"/>
</dbReference>
<evidence type="ECO:0000313" key="8">
    <source>
        <dbReference type="RefSeq" id="XP_041427170.1"/>
    </source>
</evidence>
<dbReference type="PROSITE" id="PS00420">
    <property type="entry name" value="SRCR_1"/>
    <property type="match status" value="1"/>
</dbReference>
<feature type="domain" description="SRCR" evidence="6">
    <location>
        <begin position="93"/>
        <end position="193"/>
    </location>
</feature>
<keyword evidence="1" id="KW-0732">Signal</keyword>
<dbReference type="Proteomes" id="UP000186698">
    <property type="component" value="Chromosome 7S"/>
</dbReference>
<evidence type="ECO:0000313" key="7">
    <source>
        <dbReference type="Proteomes" id="UP000186698"/>
    </source>
</evidence>
<dbReference type="PROSITE" id="PS50287">
    <property type="entry name" value="SRCR_2"/>
    <property type="match status" value="1"/>
</dbReference>
<dbReference type="GO" id="GO:0045217">
    <property type="term" value="P:cell-cell junction maintenance"/>
    <property type="evidence" value="ECO:0007669"/>
    <property type="project" value="TreeGrafter"/>
</dbReference>
<dbReference type="RefSeq" id="XP_041427170.1">
    <property type="nucleotide sequence ID" value="XM_041571236.1"/>
</dbReference>
<dbReference type="SUPFAM" id="SSF56487">
    <property type="entry name" value="SRCR-like"/>
    <property type="match status" value="1"/>
</dbReference>
<evidence type="ECO:0000256" key="3">
    <source>
        <dbReference type="ARBA" id="ARBA00023157"/>
    </source>
</evidence>
<dbReference type="SMART" id="SM00202">
    <property type="entry name" value="SR"/>
    <property type="match status" value="1"/>
</dbReference>
<dbReference type="InterPro" id="IPR001190">
    <property type="entry name" value="SRCR"/>
</dbReference>
<proteinExistence type="predicted"/>
<dbReference type="PRINTS" id="PR00258">
    <property type="entry name" value="SPERACTRCPTR"/>
</dbReference>
<dbReference type="KEGG" id="xla:121396373"/>
<evidence type="ECO:0000256" key="2">
    <source>
        <dbReference type="ARBA" id="ARBA00022737"/>
    </source>
</evidence>
<dbReference type="GeneID" id="121396373"/>
<dbReference type="Gene3D" id="3.10.250.10">
    <property type="entry name" value="SRCR-like domain"/>
    <property type="match status" value="1"/>
</dbReference>
<dbReference type="PANTHER" id="PTHR47653">
    <property type="entry name" value="PROTEIN BARK BEETLE"/>
    <property type="match status" value="1"/>
</dbReference>
<dbReference type="OrthoDB" id="536948at2759"/>
<accession>A0A8J1LES1</accession>